<accession>D3V028</accession>
<dbReference type="AlphaFoldDB" id="D3V028"/>
<sequence length="24" mass="2527">MSKAAEAGARLTVALKEIPLSLRT</sequence>
<name>D3V028_XENBS</name>
<dbReference type="KEGG" id="xbo:XBJ1_1447"/>
<dbReference type="EMBL" id="FN667741">
    <property type="protein sequence ID" value="CBJ80580.1"/>
    <property type="molecule type" value="Genomic_DNA"/>
</dbReference>
<organism evidence="1 2">
    <name type="scientific">Xenorhabdus bovienii (strain SS-2004)</name>
    <name type="common">Xenorhabdus nematophila subsp. bovienii</name>
    <dbReference type="NCBI Taxonomy" id="406818"/>
    <lineage>
        <taxon>Bacteria</taxon>
        <taxon>Pseudomonadati</taxon>
        <taxon>Pseudomonadota</taxon>
        <taxon>Gammaproteobacteria</taxon>
        <taxon>Enterobacterales</taxon>
        <taxon>Morganellaceae</taxon>
        <taxon>Xenorhabdus</taxon>
    </lineage>
</organism>
<gene>
    <name evidence="1" type="ordered locus">XBJ1_1447</name>
</gene>
<reference evidence="1" key="1">
    <citation type="journal article" date="2011" name="PLoS ONE">
        <title>The entomopathogenic bacterial endosymbionts xenorhabdus and photorhabdus: convergent lifestyles from divergent genomes.</title>
        <authorList>
            <person name="Chaston J.M."/>
            <person name="Suen G."/>
            <person name="Tucker S.L."/>
            <person name="Andersen A.W."/>
            <person name="Bhasin A."/>
            <person name="Bode E."/>
            <person name="Bode H.B."/>
            <person name="Brachmann A.O."/>
            <person name="Cowles C.E."/>
            <person name="Cowles K.N."/>
            <person name="Darby C."/>
            <person name="de Leon L."/>
            <person name="Drace K."/>
            <person name="Du Z."/>
            <person name="Givaudan A."/>
            <person name="Herbert Tran E.E."/>
            <person name="Jewell K.A."/>
            <person name="Knack J.J."/>
            <person name="Krasomil-Osterfeld K.C."/>
            <person name="Kukor R."/>
            <person name="Lanois A."/>
            <person name="Latreille P."/>
            <person name="Leimgruber N.K."/>
            <person name="Lipke C.M."/>
            <person name="Liu R."/>
            <person name="Lu X."/>
            <person name="Martens E.C."/>
            <person name="Marri P.R."/>
            <person name="Medigue C."/>
            <person name="Menard M.L."/>
            <person name="Miller N.M."/>
            <person name="Morales-Soto N."/>
            <person name="Norton S."/>
            <person name="Ogier J.C."/>
            <person name="Orchard S.S."/>
            <person name="Park D."/>
            <person name="Park Y."/>
            <person name="Qurollo B.A."/>
            <person name="Sugar D.R."/>
            <person name="Richards G.R."/>
            <person name="Rouy Z."/>
            <person name="Slominski B."/>
            <person name="Slominski K."/>
            <person name="Snyder H."/>
            <person name="Tjaden B.C."/>
            <person name="van der Hoeven R."/>
            <person name="Welch R.D."/>
            <person name="Wheeler C."/>
            <person name="Xiang B."/>
            <person name="Barbazuk B."/>
            <person name="Gaudriault S."/>
            <person name="Goodner B."/>
            <person name="Slater S.C."/>
            <person name="Forst S."/>
            <person name="Goldman B.S."/>
            <person name="Goodrich-Blair H."/>
        </authorList>
    </citation>
    <scope>NUCLEOTIDE SEQUENCE [LARGE SCALE GENOMIC DNA]</scope>
    <source>
        <strain evidence="1">SS-2004</strain>
    </source>
</reference>
<dbReference type="Proteomes" id="UP000002045">
    <property type="component" value="Chromosome"/>
</dbReference>
<protein>
    <submittedName>
        <fullName evidence="1">Uncharacterized protein</fullName>
    </submittedName>
</protein>
<dbReference type="STRING" id="406818.XBJ1_1447"/>
<proteinExistence type="predicted"/>
<evidence type="ECO:0000313" key="1">
    <source>
        <dbReference type="EMBL" id="CBJ80580.1"/>
    </source>
</evidence>
<dbReference type="HOGENOM" id="CLU_3421289_0_0_6"/>
<evidence type="ECO:0000313" key="2">
    <source>
        <dbReference type="Proteomes" id="UP000002045"/>
    </source>
</evidence>